<evidence type="ECO:0000313" key="4">
    <source>
        <dbReference type="Proteomes" id="UP000285060"/>
    </source>
</evidence>
<sequence>MDTAMAPQSTSIPPPAPATADEDVLAGMYSLVQTALDYKLKVDYTQQLYLVLPRCISTLTKDMDAYHELVHRIYTFDFLTTMPVIEAYIRLITHLVTAHTSFLQPTIHMLVRNLQRVPRPAPVSVSPLAVQIKSTLSRRVSIPAIHAGPSEADLNAEFEVALQQRFAAVHVAFEKVLQLVPASIHHVFHCLCDYYPHKRLETPIQLSYLNNLFQLTTYAKVIQMFLAVVFESSMRGLLGQVVTARDSTVTACRALSTPAVPCGLQERVLGLVVEKLVAIDVEIKLDTAEEDVFTMDDFLDDDTCVDPENMKGVDEMADKLDHLMLATFTYLEAHDHPRLFSFLLKSFDQSILNTHRSKYPQFLLFYVCKQPTEHQELLLSQLISVALDAKVPPVTRLSCSSYLASYVARAKYLSMNAVKHTLFHVMRYIHGQIDVLEETTATTPIAVFSVPPTVDKCVVDLIQSACYIVCFRGLELCGTEAGYTFVRSLGWTRVLTSAIHPMRHAAFHAAVASEFMNVAELLGLVSDDAIESLWEGMKQTSAKTLERSHPNGASSTSMCFFPFDPYLLRRSFRFIGPLYLYWKHADPTFSGNSEAFALAQTHMKAYEAQENGDSESGDDDDEDDNVSMTSGSYVSVGGGSFVRSSMSEMSVVGSFTGSEDFDFGGRHAHQHAAPGSHLIEGGEEVSVRVFKSTSLHYHDEEEFGF</sequence>
<dbReference type="GO" id="GO:0005634">
    <property type="term" value="C:nucleus"/>
    <property type="evidence" value="ECO:0007669"/>
    <property type="project" value="TreeGrafter"/>
</dbReference>
<protein>
    <recommendedName>
        <fullName evidence="5">RNA polymerase I-specific transcription initiation factor RRN3</fullName>
    </recommendedName>
</protein>
<feature type="compositionally biased region" description="Acidic residues" evidence="2">
    <location>
        <begin position="610"/>
        <end position="625"/>
    </location>
</feature>
<gene>
    <name evidence="3" type="ORF">DYB32_004125</name>
</gene>
<keyword evidence="4" id="KW-1185">Reference proteome</keyword>
<comment type="caution">
    <text evidence="3">The sequence shown here is derived from an EMBL/GenBank/DDBJ whole genome shotgun (WGS) entry which is preliminary data.</text>
</comment>
<dbReference type="EMBL" id="QUSY01000240">
    <property type="protein sequence ID" value="RHY31143.1"/>
    <property type="molecule type" value="Genomic_DNA"/>
</dbReference>
<dbReference type="GO" id="GO:0006361">
    <property type="term" value="P:transcription initiation at RNA polymerase I promoter"/>
    <property type="evidence" value="ECO:0007669"/>
    <property type="project" value="InterPro"/>
</dbReference>
<dbReference type="InterPro" id="IPR007991">
    <property type="entry name" value="RNA_pol_I_trans_ini_fac_RRN3"/>
</dbReference>
<evidence type="ECO:0008006" key="5">
    <source>
        <dbReference type="Google" id="ProtNLM"/>
    </source>
</evidence>
<evidence type="ECO:0000313" key="3">
    <source>
        <dbReference type="EMBL" id="RHY31143.1"/>
    </source>
</evidence>
<dbReference type="Proteomes" id="UP000285060">
    <property type="component" value="Unassembled WGS sequence"/>
</dbReference>
<dbReference type="PANTHER" id="PTHR12790:SF0">
    <property type="entry name" value="RNA POLYMERASE I-SPECIFIC TRANSCRIPTION INITIATION FACTOR RRN3-RELATED"/>
    <property type="match status" value="1"/>
</dbReference>
<dbReference type="Pfam" id="PF05327">
    <property type="entry name" value="RRN3"/>
    <property type="match status" value="2"/>
</dbReference>
<dbReference type="GO" id="GO:0001181">
    <property type="term" value="F:RNA polymerase I general transcription initiation factor activity"/>
    <property type="evidence" value="ECO:0007669"/>
    <property type="project" value="InterPro"/>
</dbReference>
<reference evidence="3 4" key="1">
    <citation type="submission" date="2018-08" db="EMBL/GenBank/DDBJ databases">
        <title>Aphanomyces genome sequencing and annotation.</title>
        <authorList>
            <person name="Minardi D."/>
            <person name="Oidtmann B."/>
            <person name="Van Der Giezen M."/>
            <person name="Studholme D.J."/>
        </authorList>
    </citation>
    <scope>NUCLEOTIDE SEQUENCE [LARGE SCALE GENOMIC DNA]</scope>
    <source>
        <strain evidence="3 4">NJM0002</strain>
    </source>
</reference>
<dbReference type="VEuPathDB" id="FungiDB:H310_01652"/>
<proteinExistence type="inferred from homology"/>
<comment type="similarity">
    <text evidence="1">Belongs to the RRN3 family.</text>
</comment>
<evidence type="ECO:0000256" key="2">
    <source>
        <dbReference type="SAM" id="MobiDB-lite"/>
    </source>
</evidence>
<feature type="region of interest" description="Disordered" evidence="2">
    <location>
        <begin position="609"/>
        <end position="629"/>
    </location>
</feature>
<evidence type="ECO:0000256" key="1">
    <source>
        <dbReference type="ARBA" id="ARBA00010098"/>
    </source>
</evidence>
<dbReference type="GO" id="GO:0001042">
    <property type="term" value="F:RNA polymerase I core binding"/>
    <property type="evidence" value="ECO:0007669"/>
    <property type="project" value="TreeGrafter"/>
</dbReference>
<name>A0A418AZN4_9STRA</name>
<accession>A0A418AZN4</accession>
<organism evidence="3 4">
    <name type="scientific">Aphanomyces invadans</name>
    <dbReference type="NCBI Taxonomy" id="157072"/>
    <lineage>
        <taxon>Eukaryota</taxon>
        <taxon>Sar</taxon>
        <taxon>Stramenopiles</taxon>
        <taxon>Oomycota</taxon>
        <taxon>Saprolegniomycetes</taxon>
        <taxon>Saprolegniales</taxon>
        <taxon>Verrucalvaceae</taxon>
        <taxon>Aphanomyces</taxon>
    </lineage>
</organism>
<dbReference type="PANTHER" id="PTHR12790">
    <property type="entry name" value="TRANSCRIPTION INITIATION FACTOR IA RRN3"/>
    <property type="match status" value="1"/>
</dbReference>
<dbReference type="AlphaFoldDB" id="A0A418AZN4"/>